<dbReference type="EMBL" id="RRYP01005369">
    <property type="protein sequence ID" value="TNV82104.1"/>
    <property type="molecule type" value="Genomic_DNA"/>
</dbReference>
<evidence type="ECO:0000313" key="2">
    <source>
        <dbReference type="Proteomes" id="UP000785679"/>
    </source>
</evidence>
<accession>A0A8J8NXU6</accession>
<keyword evidence="2" id="KW-1185">Reference proteome</keyword>
<dbReference type="Proteomes" id="UP000785679">
    <property type="component" value="Unassembled WGS sequence"/>
</dbReference>
<sequence>MQRNSKIWNLLTSNVMSNIRIYQVILEDSKIQHLSPLSSQVIIIHWMRKILITFQKSSKILYLNSLVSN</sequence>
<gene>
    <name evidence="1" type="ORF">FGO68_gene7649</name>
</gene>
<proteinExistence type="predicted"/>
<protein>
    <submittedName>
        <fullName evidence="1">Uncharacterized protein</fullName>
    </submittedName>
</protein>
<organism evidence="1 2">
    <name type="scientific">Halteria grandinella</name>
    <dbReference type="NCBI Taxonomy" id="5974"/>
    <lineage>
        <taxon>Eukaryota</taxon>
        <taxon>Sar</taxon>
        <taxon>Alveolata</taxon>
        <taxon>Ciliophora</taxon>
        <taxon>Intramacronucleata</taxon>
        <taxon>Spirotrichea</taxon>
        <taxon>Stichotrichia</taxon>
        <taxon>Sporadotrichida</taxon>
        <taxon>Halteriidae</taxon>
        <taxon>Halteria</taxon>
    </lineage>
</organism>
<comment type="caution">
    <text evidence="1">The sequence shown here is derived from an EMBL/GenBank/DDBJ whole genome shotgun (WGS) entry which is preliminary data.</text>
</comment>
<reference evidence="1" key="1">
    <citation type="submission" date="2019-06" db="EMBL/GenBank/DDBJ databases">
        <authorList>
            <person name="Zheng W."/>
        </authorList>
    </citation>
    <scope>NUCLEOTIDE SEQUENCE</scope>
    <source>
        <strain evidence="1">QDHG01</strain>
    </source>
</reference>
<evidence type="ECO:0000313" key="1">
    <source>
        <dbReference type="EMBL" id="TNV82104.1"/>
    </source>
</evidence>
<name>A0A8J8NXU6_HALGN</name>
<dbReference type="AlphaFoldDB" id="A0A8J8NXU6"/>